<feature type="non-terminal residue" evidence="1">
    <location>
        <position position="1"/>
    </location>
</feature>
<dbReference type="AlphaFoldDB" id="X1LUV8"/>
<name>X1LUV8_9ZZZZ</name>
<accession>X1LUV8</accession>
<sequence>RLTPKYIIELIILPVQNLRSISREIQQGIK</sequence>
<comment type="caution">
    <text evidence="1">The sequence shown here is derived from an EMBL/GenBank/DDBJ whole genome shotgun (WGS) entry which is preliminary data.</text>
</comment>
<protein>
    <submittedName>
        <fullName evidence="1">Uncharacterized protein</fullName>
    </submittedName>
</protein>
<proteinExistence type="predicted"/>
<gene>
    <name evidence="1" type="ORF">S03H2_70907</name>
</gene>
<reference evidence="1" key="1">
    <citation type="journal article" date="2014" name="Front. Microbiol.">
        <title>High frequency of phylogenetically diverse reductive dehalogenase-homologous genes in deep subseafloor sedimentary metagenomes.</title>
        <authorList>
            <person name="Kawai M."/>
            <person name="Futagami T."/>
            <person name="Toyoda A."/>
            <person name="Takaki Y."/>
            <person name="Nishi S."/>
            <person name="Hori S."/>
            <person name="Arai W."/>
            <person name="Tsubouchi T."/>
            <person name="Morono Y."/>
            <person name="Uchiyama I."/>
            <person name="Ito T."/>
            <person name="Fujiyama A."/>
            <person name="Inagaki F."/>
            <person name="Takami H."/>
        </authorList>
    </citation>
    <scope>NUCLEOTIDE SEQUENCE</scope>
    <source>
        <strain evidence="1">Expedition CK06-06</strain>
    </source>
</reference>
<organism evidence="1">
    <name type="scientific">marine sediment metagenome</name>
    <dbReference type="NCBI Taxonomy" id="412755"/>
    <lineage>
        <taxon>unclassified sequences</taxon>
        <taxon>metagenomes</taxon>
        <taxon>ecological metagenomes</taxon>
    </lineage>
</organism>
<dbReference type="EMBL" id="BARU01047271">
    <property type="protein sequence ID" value="GAH97918.1"/>
    <property type="molecule type" value="Genomic_DNA"/>
</dbReference>
<evidence type="ECO:0000313" key="1">
    <source>
        <dbReference type="EMBL" id="GAH97918.1"/>
    </source>
</evidence>